<protein>
    <recommendedName>
        <fullName evidence="4">DUF569 domain-containing protein</fullName>
    </recommendedName>
</protein>
<dbReference type="Proteomes" id="UP000015105">
    <property type="component" value="Chromosome 7D"/>
</dbReference>
<evidence type="ECO:0000313" key="3">
    <source>
        <dbReference type="Proteomes" id="UP000015105"/>
    </source>
</evidence>
<dbReference type="AlphaFoldDB" id="A0A453QRA3"/>
<evidence type="ECO:0000313" key="2">
    <source>
        <dbReference type="EnsemblPlants" id="AET7Gv20285900.1"/>
    </source>
</evidence>
<feature type="compositionally biased region" description="Basic residues" evidence="1">
    <location>
        <begin position="12"/>
        <end position="30"/>
    </location>
</feature>
<dbReference type="EnsemblPlants" id="AET7Gv20285900.1">
    <property type="protein sequence ID" value="AET7Gv20285900.1"/>
    <property type="gene ID" value="AET7Gv20285900"/>
</dbReference>
<dbReference type="PANTHER" id="PTHR31205">
    <property type="entry name" value="ACTIN CROSS-LINKING PROTEIN (DUF569)"/>
    <property type="match status" value="1"/>
</dbReference>
<name>A0A453QRA3_AEGTS</name>
<reference evidence="2" key="3">
    <citation type="journal article" date="2017" name="Nature">
        <title>Genome sequence of the progenitor of the wheat D genome Aegilops tauschii.</title>
        <authorList>
            <person name="Luo M.C."/>
            <person name="Gu Y.Q."/>
            <person name="Puiu D."/>
            <person name="Wang H."/>
            <person name="Twardziok S.O."/>
            <person name="Deal K.R."/>
            <person name="Huo N."/>
            <person name="Zhu T."/>
            <person name="Wang L."/>
            <person name="Wang Y."/>
            <person name="McGuire P.E."/>
            <person name="Liu S."/>
            <person name="Long H."/>
            <person name="Ramasamy R.K."/>
            <person name="Rodriguez J.C."/>
            <person name="Van S.L."/>
            <person name="Yuan L."/>
            <person name="Wang Z."/>
            <person name="Xia Z."/>
            <person name="Xiao L."/>
            <person name="Anderson O.D."/>
            <person name="Ouyang S."/>
            <person name="Liang Y."/>
            <person name="Zimin A.V."/>
            <person name="Pertea G."/>
            <person name="Qi P."/>
            <person name="Bennetzen J.L."/>
            <person name="Dai X."/>
            <person name="Dawson M.W."/>
            <person name="Muller H.G."/>
            <person name="Kugler K."/>
            <person name="Rivarola-Duarte L."/>
            <person name="Spannagl M."/>
            <person name="Mayer K.F.X."/>
            <person name="Lu F.H."/>
            <person name="Bevan M.W."/>
            <person name="Leroy P."/>
            <person name="Li P."/>
            <person name="You F.M."/>
            <person name="Sun Q."/>
            <person name="Liu Z."/>
            <person name="Lyons E."/>
            <person name="Wicker T."/>
            <person name="Salzberg S.L."/>
            <person name="Devos K.M."/>
            <person name="Dvorak J."/>
        </authorList>
    </citation>
    <scope>NUCLEOTIDE SEQUENCE [LARGE SCALE GENOMIC DNA]</scope>
    <source>
        <strain evidence="2">cv. AL8/78</strain>
    </source>
</reference>
<reference evidence="2" key="5">
    <citation type="journal article" date="2021" name="G3 (Bethesda)">
        <title>Aegilops tauschii genome assembly Aet v5.0 features greater sequence contiguity and improved annotation.</title>
        <authorList>
            <person name="Wang L."/>
            <person name="Zhu T."/>
            <person name="Rodriguez J.C."/>
            <person name="Deal K.R."/>
            <person name="Dubcovsky J."/>
            <person name="McGuire P.E."/>
            <person name="Lux T."/>
            <person name="Spannagl M."/>
            <person name="Mayer K.F.X."/>
            <person name="Baldrich P."/>
            <person name="Meyers B.C."/>
            <person name="Huo N."/>
            <person name="Gu Y.Q."/>
            <person name="Zhou H."/>
            <person name="Devos K.M."/>
            <person name="Bennetzen J.L."/>
            <person name="Unver T."/>
            <person name="Budak H."/>
            <person name="Gulick P.J."/>
            <person name="Galiba G."/>
            <person name="Kalapos B."/>
            <person name="Nelson D.R."/>
            <person name="Li P."/>
            <person name="You F.M."/>
            <person name="Luo M.C."/>
            <person name="Dvorak J."/>
        </authorList>
    </citation>
    <scope>NUCLEOTIDE SEQUENCE [LARGE SCALE GENOMIC DNA]</scope>
    <source>
        <strain evidence="2">cv. AL8/78</strain>
    </source>
</reference>
<sequence length="81" mass="9280">VSTNSFHFPSSPRRRSAKKPRTHPPRRPPLHRAEPPPLLSMDQFHHGHHVRLRSRQLGTYLCADEDGHGVSLHPHRASMNT</sequence>
<accession>A0A453QRA3</accession>
<organism evidence="2 3">
    <name type="scientific">Aegilops tauschii subsp. strangulata</name>
    <name type="common">Goatgrass</name>
    <dbReference type="NCBI Taxonomy" id="200361"/>
    <lineage>
        <taxon>Eukaryota</taxon>
        <taxon>Viridiplantae</taxon>
        <taxon>Streptophyta</taxon>
        <taxon>Embryophyta</taxon>
        <taxon>Tracheophyta</taxon>
        <taxon>Spermatophyta</taxon>
        <taxon>Magnoliopsida</taxon>
        <taxon>Liliopsida</taxon>
        <taxon>Poales</taxon>
        <taxon>Poaceae</taxon>
        <taxon>BOP clade</taxon>
        <taxon>Pooideae</taxon>
        <taxon>Triticodae</taxon>
        <taxon>Triticeae</taxon>
        <taxon>Triticinae</taxon>
        <taxon>Aegilops</taxon>
    </lineage>
</organism>
<reference evidence="3" key="2">
    <citation type="journal article" date="2017" name="Nat. Plants">
        <title>The Aegilops tauschii genome reveals multiple impacts of transposons.</title>
        <authorList>
            <person name="Zhao G."/>
            <person name="Zou C."/>
            <person name="Li K."/>
            <person name="Wang K."/>
            <person name="Li T."/>
            <person name="Gao L."/>
            <person name="Zhang X."/>
            <person name="Wang H."/>
            <person name="Yang Z."/>
            <person name="Liu X."/>
            <person name="Jiang W."/>
            <person name="Mao L."/>
            <person name="Kong X."/>
            <person name="Jiao Y."/>
            <person name="Jia J."/>
        </authorList>
    </citation>
    <scope>NUCLEOTIDE SEQUENCE [LARGE SCALE GENOMIC DNA]</scope>
    <source>
        <strain evidence="3">cv. AL8/78</strain>
    </source>
</reference>
<keyword evidence="3" id="KW-1185">Reference proteome</keyword>
<reference evidence="3" key="1">
    <citation type="journal article" date="2014" name="Science">
        <title>Ancient hybridizations among the ancestral genomes of bread wheat.</title>
        <authorList>
            <consortium name="International Wheat Genome Sequencing Consortium,"/>
            <person name="Marcussen T."/>
            <person name="Sandve S.R."/>
            <person name="Heier L."/>
            <person name="Spannagl M."/>
            <person name="Pfeifer M."/>
            <person name="Jakobsen K.S."/>
            <person name="Wulff B.B."/>
            <person name="Steuernagel B."/>
            <person name="Mayer K.F."/>
            <person name="Olsen O.A."/>
        </authorList>
    </citation>
    <scope>NUCLEOTIDE SEQUENCE [LARGE SCALE GENOMIC DNA]</scope>
    <source>
        <strain evidence="3">cv. AL8/78</strain>
    </source>
</reference>
<dbReference type="PANTHER" id="PTHR31205:SF82">
    <property type="entry name" value="DUF569 DOMAIN-CONTAINING PROTEIN"/>
    <property type="match status" value="1"/>
</dbReference>
<reference evidence="2" key="4">
    <citation type="submission" date="2019-03" db="UniProtKB">
        <authorList>
            <consortium name="EnsemblPlants"/>
        </authorList>
    </citation>
    <scope>IDENTIFICATION</scope>
</reference>
<evidence type="ECO:0008006" key="4">
    <source>
        <dbReference type="Google" id="ProtNLM"/>
    </source>
</evidence>
<evidence type="ECO:0000256" key="1">
    <source>
        <dbReference type="SAM" id="MobiDB-lite"/>
    </source>
</evidence>
<feature type="region of interest" description="Disordered" evidence="1">
    <location>
        <begin position="1"/>
        <end position="52"/>
    </location>
</feature>
<proteinExistence type="predicted"/>
<dbReference type="Gramene" id="AET7Gv20285900.1">
    <property type="protein sequence ID" value="AET7Gv20285900.1"/>
    <property type="gene ID" value="AET7Gv20285900"/>
</dbReference>